<dbReference type="AlphaFoldDB" id="A0A229SGI2"/>
<name>A0A229SGI2_9PSEU</name>
<sequence>MGESVNTAEGGTVGHSERLYVPWWGWPLPLLGGGLLAAEIDMGYPGLRGWLPYVVLIPAVIALMISLGRSRVRVTGGAEPELWLRDAHLPLKFVGDVEVIDKEAKRKALGRDADPAAFVLHRGWVGPVVRVWLTDPDDPTPYWLFSTRNPEKVAALLRRTASKSSE</sequence>
<comment type="caution">
    <text evidence="2">The sequence shown here is derived from an EMBL/GenBank/DDBJ whole genome shotgun (WGS) entry which is preliminary data.</text>
</comment>
<dbReference type="Proteomes" id="UP000215223">
    <property type="component" value="Unassembled WGS sequence"/>
</dbReference>
<organism evidence="2 3">
    <name type="scientific">Amycolatopsis thailandensis</name>
    <dbReference type="NCBI Taxonomy" id="589330"/>
    <lineage>
        <taxon>Bacteria</taxon>
        <taxon>Bacillati</taxon>
        <taxon>Actinomycetota</taxon>
        <taxon>Actinomycetes</taxon>
        <taxon>Pseudonocardiales</taxon>
        <taxon>Pseudonocardiaceae</taxon>
        <taxon>Amycolatopsis</taxon>
    </lineage>
</organism>
<reference evidence="2 3" key="1">
    <citation type="submission" date="2017-07" db="EMBL/GenBank/DDBJ databases">
        <title>Amycolatopsis thailandensis Genome sequencing and assembly.</title>
        <authorList>
            <person name="Kaur N."/>
            <person name="Mayilraj S."/>
        </authorList>
    </citation>
    <scope>NUCLEOTIDE SEQUENCE [LARGE SCALE GENOMIC DNA]</scope>
    <source>
        <strain evidence="2 3">JCM 16380</strain>
    </source>
</reference>
<evidence type="ECO:0008006" key="4">
    <source>
        <dbReference type="Google" id="ProtNLM"/>
    </source>
</evidence>
<proteinExistence type="predicted"/>
<keyword evidence="3" id="KW-1185">Reference proteome</keyword>
<keyword evidence="1" id="KW-1133">Transmembrane helix</keyword>
<dbReference type="OrthoDB" id="3217020at2"/>
<gene>
    <name evidence="2" type="ORF">CFP71_04605</name>
</gene>
<dbReference type="Pfam" id="PF11292">
    <property type="entry name" value="DUF3093"/>
    <property type="match status" value="1"/>
</dbReference>
<protein>
    <recommendedName>
        <fullName evidence="4">DUF3093 domain-containing protein</fullName>
    </recommendedName>
</protein>
<accession>A0A229SGI2</accession>
<keyword evidence="1" id="KW-0472">Membrane</keyword>
<evidence type="ECO:0000313" key="3">
    <source>
        <dbReference type="Proteomes" id="UP000215223"/>
    </source>
</evidence>
<dbReference type="RefSeq" id="WP_093932580.1">
    <property type="nucleotide sequence ID" value="NZ_JBHUSO010000129.1"/>
</dbReference>
<evidence type="ECO:0000313" key="2">
    <source>
        <dbReference type="EMBL" id="OXM57990.1"/>
    </source>
</evidence>
<dbReference type="EMBL" id="NMQT01000016">
    <property type="protein sequence ID" value="OXM57990.1"/>
    <property type="molecule type" value="Genomic_DNA"/>
</dbReference>
<dbReference type="InterPro" id="IPR021443">
    <property type="entry name" value="DUF3093"/>
</dbReference>
<feature type="transmembrane region" description="Helical" evidence="1">
    <location>
        <begin position="50"/>
        <end position="67"/>
    </location>
</feature>
<keyword evidence="1" id="KW-0812">Transmembrane</keyword>
<evidence type="ECO:0000256" key="1">
    <source>
        <dbReference type="SAM" id="Phobius"/>
    </source>
</evidence>